<sequence length="217" mass="24982">MSCGPGQTLSEAQQRVGILEVVHEMSEGAGKLAELFRLKESLSMLSVNEYLFPFRRFLVYQHYLTQLLLQTPLQSVKQSAFLSRALETELGTLFDTLLGIQEVIHSPSEFARRHALPKYRGFLITRAMHALATYLEEQCNVLDFDFVAFKTRTAVLDYKRTLGECRTTYDHASQLFVLVNLSKQVRSYGPQQNIYNALHHHFKKFRLKQQQAIHSSI</sequence>
<dbReference type="InParanoid" id="A0A1Y2LXM6"/>
<proteinExistence type="predicted"/>
<dbReference type="EMBL" id="KZ107846">
    <property type="protein sequence ID" value="OSS48422.1"/>
    <property type="molecule type" value="Genomic_DNA"/>
</dbReference>
<organism evidence="1 2">
    <name type="scientific">Epicoccum nigrum</name>
    <name type="common">Soil fungus</name>
    <name type="synonym">Epicoccum purpurascens</name>
    <dbReference type="NCBI Taxonomy" id="105696"/>
    <lineage>
        <taxon>Eukaryota</taxon>
        <taxon>Fungi</taxon>
        <taxon>Dikarya</taxon>
        <taxon>Ascomycota</taxon>
        <taxon>Pezizomycotina</taxon>
        <taxon>Dothideomycetes</taxon>
        <taxon>Pleosporomycetidae</taxon>
        <taxon>Pleosporales</taxon>
        <taxon>Pleosporineae</taxon>
        <taxon>Didymellaceae</taxon>
        <taxon>Epicoccum</taxon>
    </lineage>
</organism>
<reference evidence="1 2" key="1">
    <citation type="journal article" date="2017" name="Genome Announc.">
        <title>Genome sequence of the saprophytic ascomycete Epicoccum nigrum ICMP 19927 strain isolated from New Zealand.</title>
        <authorList>
            <person name="Fokin M."/>
            <person name="Fleetwood D."/>
            <person name="Weir B.S."/>
            <person name="Villas-Boas S.G."/>
        </authorList>
    </citation>
    <scope>NUCLEOTIDE SEQUENCE [LARGE SCALE GENOMIC DNA]</scope>
    <source>
        <strain evidence="1 2">ICMP 19927</strain>
    </source>
</reference>
<accession>A0A1Y2LXM6</accession>
<dbReference type="Proteomes" id="UP000193240">
    <property type="component" value="Unassembled WGS sequence"/>
</dbReference>
<evidence type="ECO:0000313" key="2">
    <source>
        <dbReference type="Proteomes" id="UP000193240"/>
    </source>
</evidence>
<keyword evidence="2" id="KW-1185">Reference proteome</keyword>
<protein>
    <submittedName>
        <fullName evidence="1">Uncharacterized protein</fullName>
    </submittedName>
</protein>
<evidence type="ECO:0000313" key="1">
    <source>
        <dbReference type="EMBL" id="OSS48422.1"/>
    </source>
</evidence>
<name>A0A1Y2LXM6_EPING</name>
<gene>
    <name evidence="1" type="ORF">B5807_07859</name>
</gene>
<dbReference type="AlphaFoldDB" id="A0A1Y2LXM6"/>